<dbReference type="OrthoDB" id="9795068at2"/>
<dbReference type="eggNOG" id="COG0297">
    <property type="taxonomic scope" value="Bacteria"/>
</dbReference>
<dbReference type="AlphaFoldDB" id="D7CKR3"/>
<dbReference type="CAZy" id="GT4">
    <property type="family name" value="Glycosyltransferase Family 4"/>
</dbReference>
<dbReference type="KEGG" id="slp:Slip_0514"/>
<dbReference type="Proteomes" id="UP000000378">
    <property type="component" value="Chromosome"/>
</dbReference>
<reference evidence="3 4" key="2">
    <citation type="journal article" date="2010" name="Stand. Genomic Sci.">
        <title>Complete genome sequence of Syntrophothermus lipocalidus type strain (TGB-C1).</title>
        <authorList>
            <person name="Djao O.D."/>
            <person name="Zhang X."/>
            <person name="Lucas S."/>
            <person name="Lapidus A."/>
            <person name="Del Rio T.G."/>
            <person name="Nolan M."/>
            <person name="Tice H."/>
            <person name="Cheng J.F."/>
            <person name="Han C."/>
            <person name="Tapia R."/>
            <person name="Goodwin L."/>
            <person name="Pitluck S."/>
            <person name="Liolios K."/>
            <person name="Ivanova N."/>
            <person name="Mavromatis K."/>
            <person name="Mikhailova N."/>
            <person name="Ovchinnikova G."/>
            <person name="Pati A."/>
            <person name="Brambilla E."/>
            <person name="Chen A."/>
            <person name="Palaniappan K."/>
            <person name="Land M."/>
            <person name="Hauser L."/>
            <person name="Chang Y.J."/>
            <person name="Jeffries C.D."/>
            <person name="Rohde M."/>
            <person name="Sikorski J."/>
            <person name="Spring S."/>
            <person name="Goker M."/>
            <person name="Detter J.C."/>
            <person name="Woyke T."/>
            <person name="Bristow J."/>
            <person name="Eisen J.A."/>
            <person name="Markowitz V."/>
            <person name="Hugenholtz P."/>
            <person name="Kyrpides N.C."/>
            <person name="Klenk H.P."/>
        </authorList>
    </citation>
    <scope>NUCLEOTIDE SEQUENCE [LARGE SCALE GENOMIC DNA]</scope>
    <source>
        <strain evidence="4">DSM 12680 / TGB-C1</strain>
    </source>
</reference>
<feature type="domain" description="Glycosyl transferase family 1" evidence="1">
    <location>
        <begin position="209"/>
        <end position="364"/>
    </location>
</feature>
<proteinExistence type="predicted"/>
<protein>
    <submittedName>
        <fullName evidence="3">Glycosyl transferase group 1</fullName>
    </submittedName>
</protein>
<gene>
    <name evidence="3" type="ordered locus">Slip_0514</name>
</gene>
<dbReference type="CDD" id="cd03801">
    <property type="entry name" value="GT4_PimA-like"/>
    <property type="match status" value="1"/>
</dbReference>
<dbReference type="Pfam" id="PF00534">
    <property type="entry name" value="Glycos_transf_1"/>
    <property type="match status" value="1"/>
</dbReference>
<dbReference type="InterPro" id="IPR001296">
    <property type="entry name" value="Glyco_trans_1"/>
</dbReference>
<dbReference type="EMBL" id="CP002048">
    <property type="protein sequence ID" value="ADI01298.1"/>
    <property type="molecule type" value="Genomic_DNA"/>
</dbReference>
<feature type="domain" description="Glycosyltransferase subfamily 4-like N-terminal" evidence="2">
    <location>
        <begin position="15"/>
        <end position="190"/>
    </location>
</feature>
<dbReference type="GO" id="GO:0016758">
    <property type="term" value="F:hexosyltransferase activity"/>
    <property type="evidence" value="ECO:0007669"/>
    <property type="project" value="TreeGrafter"/>
</dbReference>
<reference evidence="4" key="1">
    <citation type="journal article" date="2010" name="Stand. Genomic Sci.">
        <title>Complete genome sequence of Syntrophothermus lipocalidus type strain (TGB-C1T).</title>
        <authorList>
            <consortium name="US DOE Joint Genome Institute (JGI-PGF)"/>
            <person name="Djao O."/>
            <person name="Zhang X."/>
            <person name="Lucas S."/>
            <person name="Lapidus A."/>
            <person name="Glavina Del Rio T."/>
            <person name="Nolan M."/>
            <person name="Tice H."/>
            <person name="Cheng J."/>
            <person name="Han C."/>
            <person name="Tapia R."/>
            <person name="Goodwin L."/>
            <person name="Pitluck S."/>
            <person name="Liolios K."/>
            <person name="Ivanova N."/>
            <person name="Mavromatis K."/>
            <person name="Mikhailova N."/>
            <person name="Ovchinnikova G."/>
            <person name="Pati A."/>
            <person name="Brambilla E."/>
            <person name="Chen A."/>
            <person name="Palaniappan K."/>
            <person name="Land M."/>
            <person name="Hauser L."/>
            <person name="Chang Y."/>
            <person name="Jeffries C."/>
            <person name="Rohde M."/>
            <person name="Sikorski J."/>
            <person name="Spring S."/>
            <person name="Goker M."/>
            <person name="Detter J."/>
            <person name="Woyke T."/>
            <person name="Bristow J."/>
            <person name="Eisen J."/>
            <person name="Markowitz V."/>
            <person name="Hugenholtz P."/>
            <person name="Kyrpides N."/>
            <person name="Klenk H."/>
        </authorList>
    </citation>
    <scope>NUCLEOTIDE SEQUENCE [LARGE SCALE GENOMIC DNA]</scope>
    <source>
        <strain evidence="4">DSM 12680 / TGB-C1</strain>
    </source>
</reference>
<dbReference type="Pfam" id="PF13439">
    <property type="entry name" value="Glyco_transf_4"/>
    <property type="match status" value="1"/>
</dbReference>
<dbReference type="Gene3D" id="3.40.50.2000">
    <property type="entry name" value="Glycogen Phosphorylase B"/>
    <property type="match status" value="2"/>
</dbReference>
<evidence type="ECO:0000313" key="4">
    <source>
        <dbReference type="Proteomes" id="UP000000378"/>
    </source>
</evidence>
<dbReference type="PANTHER" id="PTHR45947">
    <property type="entry name" value="SULFOQUINOVOSYL TRANSFERASE SQD2"/>
    <property type="match status" value="1"/>
</dbReference>
<keyword evidence="4" id="KW-1185">Reference proteome</keyword>
<keyword evidence="3" id="KW-0808">Transferase</keyword>
<evidence type="ECO:0000259" key="1">
    <source>
        <dbReference type="Pfam" id="PF00534"/>
    </source>
</evidence>
<organism evidence="3 4">
    <name type="scientific">Syntrophothermus lipocalidus (strain DSM 12680 / TGB-C1)</name>
    <dbReference type="NCBI Taxonomy" id="643648"/>
    <lineage>
        <taxon>Bacteria</taxon>
        <taxon>Bacillati</taxon>
        <taxon>Bacillota</taxon>
        <taxon>Clostridia</taxon>
        <taxon>Eubacteriales</taxon>
        <taxon>Syntrophomonadaceae</taxon>
        <taxon>Syntrophothermus</taxon>
    </lineage>
</organism>
<dbReference type="HOGENOM" id="CLU_009583_2_3_9"/>
<dbReference type="PANTHER" id="PTHR45947:SF3">
    <property type="entry name" value="SULFOQUINOVOSYL TRANSFERASE SQD2"/>
    <property type="match status" value="1"/>
</dbReference>
<name>D7CKR3_SYNLT</name>
<sequence>MRVMMLSWEFPPRVVGGLAMHVYDLSTSMVRQGLEVTVVTCGGSESLERERVEGVEVLRVRPYDLPTADILGWSLQLNVAILERAIDYVNQEGEVDIIHAHDWLVACAARALKHGYRIPMVATVHATEYGRNNGLHNQLQRSISDIEWWLTYEAWRVICCSSYMVDEVRRVFNLPSDKIRLIPNGVYPERLRQKEVPTGFKDRWALPYEKIVFFVGRLVPEKGVQVLLEAVPKILGHCPEAKFVIAGTGPFHDFLRQKANDLGLGDKVCFTGYISEEDRDRLYQVADVAVFPSLYEPFGIVALEAMAAGTPVVVSDSGGLAEIVKNNEDGLWAITGSANSLADRVIEILTNRDLAQKLAHNAIEKVYAQYDWRIISAKTVEVYEEILKESKNSGFRAPRKYEWPFRRQSLVARRATDPALS</sequence>
<dbReference type="InterPro" id="IPR050194">
    <property type="entry name" value="Glycosyltransferase_grp1"/>
</dbReference>
<dbReference type="InterPro" id="IPR028098">
    <property type="entry name" value="Glyco_trans_4-like_N"/>
</dbReference>
<dbReference type="RefSeq" id="WP_013174700.1">
    <property type="nucleotide sequence ID" value="NC_014220.1"/>
</dbReference>
<dbReference type="STRING" id="643648.Slip_0514"/>
<evidence type="ECO:0000313" key="3">
    <source>
        <dbReference type="EMBL" id="ADI01298.1"/>
    </source>
</evidence>
<accession>D7CKR3</accession>
<evidence type="ECO:0000259" key="2">
    <source>
        <dbReference type="Pfam" id="PF13439"/>
    </source>
</evidence>
<dbReference type="SUPFAM" id="SSF53756">
    <property type="entry name" value="UDP-Glycosyltransferase/glycogen phosphorylase"/>
    <property type="match status" value="1"/>
</dbReference>